<comment type="caution">
    <text evidence="2">The sequence shown here is derived from an EMBL/GenBank/DDBJ whole genome shotgun (WGS) entry which is preliminary data.</text>
</comment>
<evidence type="ECO:0000313" key="3">
    <source>
        <dbReference type="Proteomes" id="UP001376459"/>
    </source>
</evidence>
<organism evidence="2 3">
    <name type="scientific">Streptomyces machairae</name>
    <dbReference type="NCBI Taxonomy" id="3134109"/>
    <lineage>
        <taxon>Bacteria</taxon>
        <taxon>Bacillati</taxon>
        <taxon>Actinomycetota</taxon>
        <taxon>Actinomycetes</taxon>
        <taxon>Kitasatosporales</taxon>
        <taxon>Streptomycetaceae</taxon>
        <taxon>Streptomyces</taxon>
    </lineage>
</organism>
<proteinExistence type="predicted"/>
<reference evidence="2 3" key="1">
    <citation type="submission" date="2024-03" db="EMBL/GenBank/DDBJ databases">
        <title>Novel Streptomyces species of biotechnological and ecological value are a feature of Machair soil.</title>
        <authorList>
            <person name="Prole J.R."/>
            <person name="Goodfellow M."/>
            <person name="Allenby N."/>
            <person name="Ward A.C."/>
        </authorList>
    </citation>
    <scope>NUCLEOTIDE SEQUENCE [LARGE SCALE GENOMIC DNA]</scope>
    <source>
        <strain evidence="2 3">MS1.AVA.1</strain>
    </source>
</reference>
<dbReference type="InterPro" id="IPR009045">
    <property type="entry name" value="Zn_M74/Hedgehog-like"/>
</dbReference>
<name>A0ABU8UVC0_9ACTN</name>
<evidence type="ECO:0000313" key="2">
    <source>
        <dbReference type="EMBL" id="MEJ8672869.1"/>
    </source>
</evidence>
<feature type="region of interest" description="Disordered" evidence="1">
    <location>
        <begin position="210"/>
        <end position="234"/>
    </location>
</feature>
<dbReference type="Gene3D" id="3.30.1380.10">
    <property type="match status" value="1"/>
</dbReference>
<dbReference type="Proteomes" id="UP001376459">
    <property type="component" value="Unassembled WGS sequence"/>
</dbReference>
<protein>
    <submittedName>
        <fullName evidence="2">Uncharacterized protein</fullName>
    </submittedName>
</protein>
<sequence>MHEAEGGPTGGSLVLRVLPGPLRRGQSIAADGDPGRDEAQAVGTAEEEGDFDDVWLCRYTGEDEARLAFGPGDHNRLMQLGVKEALESLVERVESVRAERPGRLHVLSAHEEAATDLYKVGRALLLRHDSLPPGELAVQAHAAGFGWVHHTMDGLVHVAQPTGPAFRIVNGSATPDPLPGTDVPAGGRLDLTLVPMPARPAGAQINWTVTRSGAGDATVSQGPRPGWTPAPRER</sequence>
<evidence type="ECO:0000256" key="1">
    <source>
        <dbReference type="SAM" id="MobiDB-lite"/>
    </source>
</evidence>
<feature type="region of interest" description="Disordered" evidence="1">
    <location>
        <begin position="24"/>
        <end position="47"/>
    </location>
</feature>
<gene>
    <name evidence="2" type="ORF">WKI71_44445</name>
</gene>
<keyword evidence="3" id="KW-1185">Reference proteome</keyword>
<dbReference type="SUPFAM" id="SSF55166">
    <property type="entry name" value="Hedgehog/DD-peptidase"/>
    <property type="match status" value="1"/>
</dbReference>
<accession>A0ABU8UVC0</accession>
<dbReference type="EMBL" id="JBBKAK010000001">
    <property type="protein sequence ID" value="MEJ8672869.1"/>
    <property type="molecule type" value="Genomic_DNA"/>
</dbReference>